<sequence>MAWELLLWVVSFFVSIALLGVVIYQLICLSDLEFDCINPYDSSSRINAVVIPEFIAQGTLCALYLLTWHWFLFLITAPIMYYHIRLYMKRQHFIDVTEIFRLLNGEKKHRMIKLAFYLLLFFVVVYRLVATAVMALMDDDDTLHVHESLVDVALVPLLCNSFIVNKMKQVKEAFYHIGHNVFSVSSFYYLFVPNRHPTICNSA</sequence>
<evidence type="ECO:0000256" key="6">
    <source>
        <dbReference type="SAM" id="Phobius"/>
    </source>
</evidence>
<name>A0A9Q0R0I0_9MAGN</name>
<comment type="similarity">
    <text evidence="2">Belongs to the cornichon family.</text>
</comment>
<gene>
    <name evidence="7" type="ORF">NE237_009200</name>
</gene>
<accession>A0A9Q0R0I0</accession>
<comment type="subcellular location">
    <subcellularLocation>
        <location evidence="1">Membrane</location>
        <topology evidence="1">Multi-pass membrane protein</topology>
    </subcellularLocation>
</comment>
<comment type="caution">
    <text evidence="7">The sequence shown here is derived from an EMBL/GenBank/DDBJ whole genome shotgun (WGS) entry which is preliminary data.</text>
</comment>
<protein>
    <recommendedName>
        <fullName evidence="9">Cornichon</fullName>
    </recommendedName>
</protein>
<feature type="transmembrane region" description="Helical" evidence="6">
    <location>
        <begin position="62"/>
        <end position="82"/>
    </location>
</feature>
<reference evidence="7" key="1">
    <citation type="journal article" date="2023" name="Plant J.">
        <title>The genome of the king protea, Protea cynaroides.</title>
        <authorList>
            <person name="Chang J."/>
            <person name="Duong T.A."/>
            <person name="Schoeman C."/>
            <person name="Ma X."/>
            <person name="Roodt D."/>
            <person name="Barker N."/>
            <person name="Li Z."/>
            <person name="Van de Peer Y."/>
            <person name="Mizrachi E."/>
        </authorList>
    </citation>
    <scope>NUCLEOTIDE SEQUENCE</scope>
    <source>
        <tissue evidence="7">Young leaves</tissue>
    </source>
</reference>
<evidence type="ECO:0000256" key="4">
    <source>
        <dbReference type="ARBA" id="ARBA00022989"/>
    </source>
</evidence>
<dbReference type="SMART" id="SM01398">
    <property type="entry name" value="Cornichon"/>
    <property type="match status" value="1"/>
</dbReference>
<keyword evidence="5 6" id="KW-0472">Membrane</keyword>
<feature type="transmembrane region" description="Helical" evidence="6">
    <location>
        <begin position="114"/>
        <end position="137"/>
    </location>
</feature>
<evidence type="ECO:0000256" key="2">
    <source>
        <dbReference type="ARBA" id="ARBA00010095"/>
    </source>
</evidence>
<dbReference type="PANTHER" id="PTHR12290">
    <property type="entry name" value="CORNICHON-RELATED"/>
    <property type="match status" value="1"/>
</dbReference>
<keyword evidence="8" id="KW-1185">Reference proteome</keyword>
<feature type="transmembrane region" description="Helical" evidence="6">
    <location>
        <begin position="5"/>
        <end position="27"/>
    </location>
</feature>
<dbReference type="InterPro" id="IPR003377">
    <property type="entry name" value="Cornichon"/>
</dbReference>
<evidence type="ECO:0000256" key="5">
    <source>
        <dbReference type="ARBA" id="ARBA00023136"/>
    </source>
</evidence>
<dbReference type="Pfam" id="PF03311">
    <property type="entry name" value="Cornichon"/>
    <property type="match status" value="1"/>
</dbReference>
<keyword evidence="3 6" id="KW-0812">Transmembrane</keyword>
<proteinExistence type="inferred from homology"/>
<feature type="transmembrane region" description="Helical" evidence="6">
    <location>
        <begin position="173"/>
        <end position="191"/>
    </location>
</feature>
<dbReference type="GO" id="GO:0016020">
    <property type="term" value="C:membrane"/>
    <property type="evidence" value="ECO:0007669"/>
    <property type="project" value="UniProtKB-SubCell"/>
</dbReference>
<dbReference type="OrthoDB" id="434393at2759"/>
<evidence type="ECO:0000256" key="3">
    <source>
        <dbReference type="ARBA" id="ARBA00022692"/>
    </source>
</evidence>
<dbReference type="GO" id="GO:0016192">
    <property type="term" value="P:vesicle-mediated transport"/>
    <property type="evidence" value="ECO:0007669"/>
    <property type="project" value="InterPro"/>
</dbReference>
<keyword evidence="4 6" id="KW-1133">Transmembrane helix</keyword>
<evidence type="ECO:0008006" key="9">
    <source>
        <dbReference type="Google" id="ProtNLM"/>
    </source>
</evidence>
<dbReference type="AlphaFoldDB" id="A0A9Q0R0I0"/>
<evidence type="ECO:0000313" key="8">
    <source>
        <dbReference type="Proteomes" id="UP001141806"/>
    </source>
</evidence>
<organism evidence="7 8">
    <name type="scientific">Protea cynaroides</name>
    <dbReference type="NCBI Taxonomy" id="273540"/>
    <lineage>
        <taxon>Eukaryota</taxon>
        <taxon>Viridiplantae</taxon>
        <taxon>Streptophyta</taxon>
        <taxon>Embryophyta</taxon>
        <taxon>Tracheophyta</taxon>
        <taxon>Spermatophyta</taxon>
        <taxon>Magnoliopsida</taxon>
        <taxon>Proteales</taxon>
        <taxon>Proteaceae</taxon>
        <taxon>Protea</taxon>
    </lineage>
</organism>
<evidence type="ECO:0000256" key="1">
    <source>
        <dbReference type="ARBA" id="ARBA00004141"/>
    </source>
</evidence>
<evidence type="ECO:0000313" key="7">
    <source>
        <dbReference type="EMBL" id="KAJ4978420.1"/>
    </source>
</evidence>
<dbReference type="Proteomes" id="UP001141806">
    <property type="component" value="Unassembled WGS sequence"/>
</dbReference>
<dbReference type="EMBL" id="JAMYWD010000002">
    <property type="protein sequence ID" value="KAJ4978420.1"/>
    <property type="molecule type" value="Genomic_DNA"/>
</dbReference>